<dbReference type="EC" id="3.1.3.48" evidence="2"/>
<dbReference type="InterPro" id="IPR016130">
    <property type="entry name" value="Tyr_Pase_AS"/>
</dbReference>
<evidence type="ECO:0000256" key="4">
    <source>
        <dbReference type="ARBA" id="ARBA00022912"/>
    </source>
</evidence>
<dbReference type="GO" id="GO:0008330">
    <property type="term" value="F:protein tyrosine/threonine phosphatase activity"/>
    <property type="evidence" value="ECO:0007669"/>
    <property type="project" value="TreeGrafter"/>
</dbReference>
<dbReference type="GO" id="GO:0043409">
    <property type="term" value="P:negative regulation of MAPK cascade"/>
    <property type="evidence" value="ECO:0007669"/>
    <property type="project" value="TreeGrafter"/>
</dbReference>
<dbReference type="InterPro" id="IPR029021">
    <property type="entry name" value="Prot-tyrosine_phosphatase-like"/>
</dbReference>
<evidence type="ECO:0000256" key="3">
    <source>
        <dbReference type="ARBA" id="ARBA00022801"/>
    </source>
</evidence>
<dbReference type="GO" id="GO:0017017">
    <property type="term" value="F:MAP kinase tyrosine/serine/threonine phosphatase activity"/>
    <property type="evidence" value="ECO:0007669"/>
    <property type="project" value="TreeGrafter"/>
</dbReference>
<dbReference type="InterPro" id="IPR000387">
    <property type="entry name" value="Tyr_Pase_dom"/>
</dbReference>
<keyword evidence="3" id="KW-0378">Hydrolase</keyword>
<dbReference type="AlphaFoldDB" id="A0AAN6E3S2"/>
<protein>
    <recommendedName>
        <fullName evidence="2">protein-tyrosine-phosphatase</fullName>
        <ecNumber evidence="2">3.1.3.48</ecNumber>
    </recommendedName>
</protein>
<dbReference type="InterPro" id="IPR000340">
    <property type="entry name" value="Dual-sp_phosphatase_cat-dom"/>
</dbReference>
<dbReference type="PROSITE" id="PS00383">
    <property type="entry name" value="TYR_PHOSPHATASE_1"/>
    <property type="match status" value="1"/>
</dbReference>
<evidence type="ECO:0000259" key="5">
    <source>
        <dbReference type="PROSITE" id="PS50056"/>
    </source>
</evidence>
<reference evidence="6" key="1">
    <citation type="journal article" date="2022" name="bioRxiv">
        <title>Deciphering the potential niche of two novel black yeast fungi from a biological soil crust based on their genomes, phenotypes, and melanin regulation.</title>
        <authorList>
            <consortium name="DOE Joint Genome Institute"/>
            <person name="Carr E.C."/>
            <person name="Barton Q."/>
            <person name="Grambo S."/>
            <person name="Sullivan M."/>
            <person name="Renfro C.M."/>
            <person name="Kuo A."/>
            <person name="Pangilinan J."/>
            <person name="Lipzen A."/>
            <person name="Keymanesh K."/>
            <person name="Savage E."/>
            <person name="Barry K."/>
            <person name="Grigoriev I.V."/>
            <person name="Riekhof W.R."/>
            <person name="Harris S.S."/>
        </authorList>
    </citation>
    <scope>NUCLEOTIDE SEQUENCE</scope>
    <source>
        <strain evidence="6">JF 03-4F</strain>
    </source>
</reference>
<organism evidence="6 7">
    <name type="scientific">Exophiala viscosa</name>
    <dbReference type="NCBI Taxonomy" id="2486360"/>
    <lineage>
        <taxon>Eukaryota</taxon>
        <taxon>Fungi</taxon>
        <taxon>Dikarya</taxon>
        <taxon>Ascomycota</taxon>
        <taxon>Pezizomycotina</taxon>
        <taxon>Eurotiomycetes</taxon>
        <taxon>Chaetothyriomycetidae</taxon>
        <taxon>Chaetothyriales</taxon>
        <taxon>Herpotrichiellaceae</taxon>
        <taxon>Exophiala</taxon>
    </lineage>
</organism>
<dbReference type="PROSITE" id="PS50056">
    <property type="entry name" value="TYR_PHOSPHATASE_2"/>
    <property type="match status" value="1"/>
</dbReference>
<evidence type="ECO:0000313" key="6">
    <source>
        <dbReference type="EMBL" id="KAI1617263.1"/>
    </source>
</evidence>
<dbReference type="PANTHER" id="PTHR10159">
    <property type="entry name" value="DUAL SPECIFICITY PROTEIN PHOSPHATASE"/>
    <property type="match status" value="1"/>
</dbReference>
<keyword evidence="4" id="KW-0904">Protein phosphatase</keyword>
<proteinExistence type="inferred from homology"/>
<dbReference type="GO" id="GO:0005737">
    <property type="term" value="C:cytoplasm"/>
    <property type="evidence" value="ECO:0007669"/>
    <property type="project" value="TreeGrafter"/>
</dbReference>
<dbReference type="Pfam" id="PF00782">
    <property type="entry name" value="DSPc"/>
    <property type="match status" value="1"/>
</dbReference>
<dbReference type="Gene3D" id="3.90.190.10">
    <property type="entry name" value="Protein tyrosine phosphatase superfamily"/>
    <property type="match status" value="1"/>
</dbReference>
<dbReference type="Proteomes" id="UP001203852">
    <property type="component" value="Unassembled WGS sequence"/>
</dbReference>
<gene>
    <name evidence="6" type="ORF">EDD36DRAFT_159043</name>
</gene>
<dbReference type="PANTHER" id="PTHR10159:SF519">
    <property type="entry name" value="DUAL SPECIFICITY PROTEIN PHOSPHATASE MPK3"/>
    <property type="match status" value="1"/>
</dbReference>
<comment type="caution">
    <text evidence="6">The sequence shown here is derived from an EMBL/GenBank/DDBJ whole genome shotgun (WGS) entry which is preliminary data.</text>
</comment>
<comment type="similarity">
    <text evidence="1">Belongs to the protein-tyrosine phosphatase family. Non-receptor class dual specificity subfamily.</text>
</comment>
<dbReference type="GO" id="GO:0033550">
    <property type="term" value="F:MAP kinase tyrosine phosphatase activity"/>
    <property type="evidence" value="ECO:0007669"/>
    <property type="project" value="TreeGrafter"/>
</dbReference>
<dbReference type="EMBL" id="MU404351">
    <property type="protein sequence ID" value="KAI1617263.1"/>
    <property type="molecule type" value="Genomic_DNA"/>
</dbReference>
<keyword evidence="7" id="KW-1185">Reference proteome</keyword>
<evidence type="ECO:0000313" key="7">
    <source>
        <dbReference type="Proteomes" id="UP001203852"/>
    </source>
</evidence>
<name>A0AAN6E3S2_9EURO</name>
<sequence length="153" mass="16886">MLVTKGTPVNARHRVATLGSRWFAGLVLTYFAPYFQSSRSVLTTRTAVSNIRRILSVLQPHEILKPTTLAYDDNDVECSGGPAQIQFKSILIDDDPTIDILQHLGTACDWIQDGLQPMSKDGAEPPRGVLVHCRQGNSRSGAFVVAYIMWTSK</sequence>
<evidence type="ECO:0000256" key="2">
    <source>
        <dbReference type="ARBA" id="ARBA00013064"/>
    </source>
</evidence>
<evidence type="ECO:0000256" key="1">
    <source>
        <dbReference type="ARBA" id="ARBA00008601"/>
    </source>
</evidence>
<accession>A0AAN6E3S2</accession>
<feature type="domain" description="Tyrosine specific protein phosphatases" evidence="5">
    <location>
        <begin position="95"/>
        <end position="153"/>
    </location>
</feature>
<dbReference type="SUPFAM" id="SSF52799">
    <property type="entry name" value="(Phosphotyrosine protein) phosphatases II"/>
    <property type="match status" value="1"/>
</dbReference>
<dbReference type="CDD" id="cd14498">
    <property type="entry name" value="DSP"/>
    <property type="match status" value="1"/>
</dbReference>